<sequence length="135" mass="15179">MLDHCFATKRFGQTSDNVNTQKNLIGNSEVKDKLEKGKKSRIYVKTISKQVLEDALVEQEIIWVERSASIGDSRFYRLSLFVLCCGKEGNKGEAAKMNTVIIEKSDDFQRDSGSCVAGADHRDPAVRRVKKTVRP</sequence>
<evidence type="ECO:0000313" key="1">
    <source>
        <dbReference type="EMBL" id="KIL34232.1"/>
    </source>
</evidence>
<gene>
    <name evidence="1" type="ORF">SD71_21580</name>
</gene>
<evidence type="ECO:0000313" key="2">
    <source>
        <dbReference type="Proteomes" id="UP000054526"/>
    </source>
</evidence>
<organism evidence="1 2">
    <name type="scientific">Cohnella kolymensis</name>
    <dbReference type="NCBI Taxonomy" id="1590652"/>
    <lineage>
        <taxon>Bacteria</taxon>
        <taxon>Bacillati</taxon>
        <taxon>Bacillota</taxon>
        <taxon>Bacilli</taxon>
        <taxon>Bacillales</taxon>
        <taxon>Paenibacillaceae</taxon>
        <taxon>Cohnella</taxon>
    </lineage>
</organism>
<protein>
    <submittedName>
        <fullName evidence="1">Uncharacterized protein</fullName>
    </submittedName>
</protein>
<keyword evidence="2" id="KW-1185">Reference proteome</keyword>
<dbReference type="EMBL" id="JXAL01000034">
    <property type="protein sequence ID" value="KIL34232.1"/>
    <property type="molecule type" value="Genomic_DNA"/>
</dbReference>
<proteinExistence type="predicted"/>
<dbReference type="Proteomes" id="UP000054526">
    <property type="component" value="Unassembled WGS sequence"/>
</dbReference>
<comment type="caution">
    <text evidence="1">The sequence shown here is derived from an EMBL/GenBank/DDBJ whole genome shotgun (WGS) entry which is preliminary data.</text>
</comment>
<name>A0ABR4ZZI7_9BACL</name>
<reference evidence="1 2" key="1">
    <citation type="submission" date="2014-12" db="EMBL/GenBank/DDBJ databases">
        <title>Draft genome sequence of Cohnella kolymensis strain B-2846.</title>
        <authorList>
            <person name="Karlyshev A.V."/>
            <person name="Kudryashova E.B."/>
        </authorList>
    </citation>
    <scope>NUCLEOTIDE SEQUENCE [LARGE SCALE GENOMIC DNA]</scope>
    <source>
        <strain evidence="1 2">VKM B-2846</strain>
    </source>
</reference>
<accession>A0ABR4ZZI7</accession>